<evidence type="ECO:0000256" key="1">
    <source>
        <dbReference type="ARBA" id="ARBA00011065"/>
    </source>
</evidence>
<dbReference type="GO" id="GO:0000086">
    <property type="term" value="P:G2/M transition of mitotic cell cycle"/>
    <property type="evidence" value="ECO:0007669"/>
    <property type="project" value="TreeGrafter"/>
</dbReference>
<evidence type="ECO:0000313" key="14">
    <source>
        <dbReference type="Proteomes" id="UP000799302"/>
    </source>
</evidence>
<dbReference type="PANTHER" id="PTHR10828">
    <property type="entry name" value="M-PHASE INDUCER PHOSPHATASE DUAL SPECIFICITY PHOSPHATASE CDC25"/>
    <property type="match status" value="1"/>
</dbReference>
<evidence type="ECO:0000256" key="6">
    <source>
        <dbReference type="ARBA" id="ARBA00022912"/>
    </source>
</evidence>
<dbReference type="GO" id="GO:0110032">
    <property type="term" value="P:positive regulation of G2/MI transition of meiotic cell cycle"/>
    <property type="evidence" value="ECO:0007669"/>
    <property type="project" value="TreeGrafter"/>
</dbReference>
<evidence type="ECO:0000256" key="2">
    <source>
        <dbReference type="ARBA" id="ARBA00013064"/>
    </source>
</evidence>
<gene>
    <name evidence="13" type="ORF">BT63DRAFT_97428</name>
</gene>
<feature type="region of interest" description="Disordered" evidence="11">
    <location>
        <begin position="158"/>
        <end position="186"/>
    </location>
</feature>
<evidence type="ECO:0000256" key="11">
    <source>
        <dbReference type="SAM" id="MobiDB-lite"/>
    </source>
</evidence>
<feature type="compositionally biased region" description="Polar residues" evidence="11">
    <location>
        <begin position="260"/>
        <end position="281"/>
    </location>
</feature>
<keyword evidence="6 10" id="KW-0904">Protein phosphatase</keyword>
<keyword evidence="14" id="KW-1185">Reference proteome</keyword>
<dbReference type="EC" id="3.1.3.48" evidence="2 10"/>
<dbReference type="PROSITE" id="PS50206">
    <property type="entry name" value="RHODANESE_3"/>
    <property type="match status" value="1"/>
</dbReference>
<evidence type="ECO:0000256" key="4">
    <source>
        <dbReference type="ARBA" id="ARBA00022776"/>
    </source>
</evidence>
<evidence type="ECO:0000259" key="12">
    <source>
        <dbReference type="PROSITE" id="PS50206"/>
    </source>
</evidence>
<keyword evidence="4 10" id="KW-0498">Mitosis</keyword>
<dbReference type="GO" id="GO:0051301">
    <property type="term" value="P:cell division"/>
    <property type="evidence" value="ECO:0007669"/>
    <property type="project" value="UniProtKB-UniRule"/>
</dbReference>
<comment type="function">
    <text evidence="10">Tyrosine protein phosphatase which functions as a dosage-dependent inducer of mitotic progression.</text>
</comment>
<dbReference type="OrthoDB" id="26523at2759"/>
<dbReference type="GO" id="GO:0005634">
    <property type="term" value="C:nucleus"/>
    <property type="evidence" value="ECO:0007669"/>
    <property type="project" value="TreeGrafter"/>
</dbReference>
<keyword evidence="7 10" id="KW-0131">Cell cycle</keyword>
<evidence type="ECO:0000256" key="10">
    <source>
        <dbReference type="RuleBase" id="RU368028"/>
    </source>
</evidence>
<dbReference type="CDD" id="cd01530">
    <property type="entry name" value="Cdc25"/>
    <property type="match status" value="1"/>
</dbReference>
<dbReference type="PRINTS" id="PR00716">
    <property type="entry name" value="MPIPHPHTASE"/>
</dbReference>
<organism evidence="13 14">
    <name type="scientific">Microthyrium microscopicum</name>
    <dbReference type="NCBI Taxonomy" id="703497"/>
    <lineage>
        <taxon>Eukaryota</taxon>
        <taxon>Fungi</taxon>
        <taxon>Dikarya</taxon>
        <taxon>Ascomycota</taxon>
        <taxon>Pezizomycotina</taxon>
        <taxon>Dothideomycetes</taxon>
        <taxon>Dothideomycetes incertae sedis</taxon>
        <taxon>Microthyriales</taxon>
        <taxon>Microthyriaceae</taxon>
        <taxon>Microthyrium</taxon>
    </lineage>
</organism>
<dbReference type="InterPro" id="IPR001763">
    <property type="entry name" value="Rhodanese-like_dom"/>
</dbReference>
<dbReference type="SUPFAM" id="SSF52821">
    <property type="entry name" value="Rhodanese/Cell cycle control phosphatase"/>
    <property type="match status" value="1"/>
</dbReference>
<reference evidence="13" key="1">
    <citation type="journal article" date="2020" name="Stud. Mycol.">
        <title>101 Dothideomycetes genomes: a test case for predicting lifestyles and emergence of pathogens.</title>
        <authorList>
            <person name="Haridas S."/>
            <person name="Albert R."/>
            <person name="Binder M."/>
            <person name="Bloem J."/>
            <person name="Labutti K."/>
            <person name="Salamov A."/>
            <person name="Andreopoulos B."/>
            <person name="Baker S."/>
            <person name="Barry K."/>
            <person name="Bills G."/>
            <person name="Bluhm B."/>
            <person name="Cannon C."/>
            <person name="Castanera R."/>
            <person name="Culley D."/>
            <person name="Daum C."/>
            <person name="Ezra D."/>
            <person name="Gonzalez J."/>
            <person name="Henrissat B."/>
            <person name="Kuo A."/>
            <person name="Liang C."/>
            <person name="Lipzen A."/>
            <person name="Lutzoni F."/>
            <person name="Magnuson J."/>
            <person name="Mondo S."/>
            <person name="Nolan M."/>
            <person name="Ohm R."/>
            <person name="Pangilinan J."/>
            <person name="Park H.-J."/>
            <person name="Ramirez L."/>
            <person name="Alfaro M."/>
            <person name="Sun H."/>
            <person name="Tritt A."/>
            <person name="Yoshinaga Y."/>
            <person name="Zwiers L.-H."/>
            <person name="Turgeon B."/>
            <person name="Goodwin S."/>
            <person name="Spatafora J."/>
            <person name="Crous P."/>
            <person name="Grigoriev I."/>
        </authorList>
    </citation>
    <scope>NUCLEOTIDE SEQUENCE</scope>
    <source>
        <strain evidence="13">CBS 115976</strain>
    </source>
</reference>
<evidence type="ECO:0000313" key="13">
    <source>
        <dbReference type="EMBL" id="KAF2664756.1"/>
    </source>
</evidence>
<dbReference type="AlphaFoldDB" id="A0A6A6TZB0"/>
<accession>A0A6A6TZB0</accession>
<feature type="domain" description="Rhodanese" evidence="12">
    <location>
        <begin position="371"/>
        <end position="475"/>
    </location>
</feature>
<dbReference type="SMART" id="SM00450">
    <property type="entry name" value="RHOD"/>
    <property type="match status" value="1"/>
</dbReference>
<dbReference type="Pfam" id="PF00581">
    <property type="entry name" value="Rhodanese"/>
    <property type="match status" value="1"/>
</dbReference>
<evidence type="ECO:0000256" key="7">
    <source>
        <dbReference type="ARBA" id="ARBA00023306"/>
    </source>
</evidence>
<feature type="region of interest" description="Disordered" evidence="11">
    <location>
        <begin position="260"/>
        <end position="297"/>
    </location>
</feature>
<evidence type="ECO:0000256" key="5">
    <source>
        <dbReference type="ARBA" id="ARBA00022801"/>
    </source>
</evidence>
<protein>
    <recommendedName>
        <fullName evidence="9 10">M-phase inducer phosphatase</fullName>
        <ecNumber evidence="2 10">3.1.3.48</ecNumber>
    </recommendedName>
</protein>
<feature type="region of interest" description="Disordered" evidence="11">
    <location>
        <begin position="108"/>
        <end position="143"/>
    </location>
</feature>
<dbReference type="GO" id="GO:0004725">
    <property type="term" value="F:protein tyrosine phosphatase activity"/>
    <property type="evidence" value="ECO:0007669"/>
    <property type="project" value="UniProtKB-UniRule"/>
</dbReference>
<keyword evidence="3 10" id="KW-0132">Cell division</keyword>
<evidence type="ECO:0000256" key="3">
    <source>
        <dbReference type="ARBA" id="ARBA00022618"/>
    </source>
</evidence>
<dbReference type="PANTHER" id="PTHR10828:SF17">
    <property type="entry name" value="PROTEIN-TYROSINE-PHOSPHATASE"/>
    <property type="match status" value="1"/>
</dbReference>
<evidence type="ECO:0000256" key="9">
    <source>
        <dbReference type="ARBA" id="ARBA00067190"/>
    </source>
</evidence>
<dbReference type="InterPro" id="IPR036873">
    <property type="entry name" value="Rhodanese-like_dom_sf"/>
</dbReference>
<comment type="similarity">
    <text evidence="1 10">Belongs to the MPI phosphatase family.</text>
</comment>
<proteinExistence type="inferred from homology"/>
<dbReference type="GO" id="GO:0010971">
    <property type="term" value="P:positive regulation of G2/M transition of mitotic cell cycle"/>
    <property type="evidence" value="ECO:0007669"/>
    <property type="project" value="TreeGrafter"/>
</dbReference>
<dbReference type="Gene3D" id="3.40.250.10">
    <property type="entry name" value="Rhodanese-like domain"/>
    <property type="match status" value="1"/>
</dbReference>
<dbReference type="Proteomes" id="UP000799302">
    <property type="component" value="Unassembled WGS sequence"/>
</dbReference>
<dbReference type="FunFam" id="3.40.250.10:FF:000021">
    <property type="entry name" value="M-phase inducer phosphatase cdc-25.2"/>
    <property type="match status" value="1"/>
</dbReference>
<name>A0A6A6TZB0_9PEZI</name>
<dbReference type="EMBL" id="MU004242">
    <property type="protein sequence ID" value="KAF2664756.1"/>
    <property type="molecule type" value="Genomic_DNA"/>
</dbReference>
<feature type="region of interest" description="Disordered" evidence="11">
    <location>
        <begin position="1"/>
        <end position="39"/>
    </location>
</feature>
<keyword evidence="5 10" id="KW-0378">Hydrolase</keyword>
<sequence length="552" mass="61428">MAMLSSPLAAMQPPPCPSRRGWGCGDMGESLPRSNGAGSFGRSSKFNFAELAMSKDYFSQKLSVRGSSPSASLAADLSQNFCIDQSPQYPTPRRSLFTSGLFAGLNRQEGATTPPIRQPWESVTTPPVPSSSPGFGNDAMDMSPLPHKPAFSFASKLSIESPSRKSPSDDDMISPCDTTPVPSMDLKPSFAERRKSILNRPSLARSKCLSTSNIVPRVKDNQLPAFTFGAGSSTTTYTLSTSLDESFQESPVQERNMFTNNFPSNSRSRFQSHSNALTRGTGSPLHGLTKKAAPAAGRPRKLYRRTLSMFEHPADVMKNQKQETTLDVVMDVDEAYQLKLPNFIPEDKPDSLPRINQDTMISILNGQYNEHYGQVMVIDCRFEYEYDGGHINGATNFNDKEKLARHLFDSAITNNTLLVFHCEYSAHRAPLMAKYIRQQDRAINAVNYPNLTYPEVYILDGGYSSFFNNHRSRCFPQSYVEMDAKEHEQACERGLNKIRQQRNKLGRAATFAFGQCSQNQESPSRPSSAHRSNTDCDLFSSRIFPRRGVSYP</sequence>
<comment type="catalytic activity">
    <reaction evidence="8 10">
        <text>O-phospho-L-tyrosyl-[protein] + H2O = L-tyrosyl-[protein] + phosphate</text>
        <dbReference type="Rhea" id="RHEA:10684"/>
        <dbReference type="Rhea" id="RHEA-COMP:10136"/>
        <dbReference type="Rhea" id="RHEA-COMP:20101"/>
        <dbReference type="ChEBI" id="CHEBI:15377"/>
        <dbReference type="ChEBI" id="CHEBI:43474"/>
        <dbReference type="ChEBI" id="CHEBI:46858"/>
        <dbReference type="ChEBI" id="CHEBI:61978"/>
        <dbReference type="EC" id="3.1.3.48"/>
    </reaction>
</comment>
<dbReference type="InterPro" id="IPR000751">
    <property type="entry name" value="MPI_Phosphatase"/>
</dbReference>
<evidence type="ECO:0000256" key="8">
    <source>
        <dbReference type="ARBA" id="ARBA00051722"/>
    </source>
</evidence>
<dbReference type="GO" id="GO:0005737">
    <property type="term" value="C:cytoplasm"/>
    <property type="evidence" value="ECO:0007669"/>
    <property type="project" value="TreeGrafter"/>
</dbReference>